<dbReference type="Pfam" id="PF18962">
    <property type="entry name" value="Por_Secre_tail"/>
    <property type="match status" value="1"/>
</dbReference>
<dbReference type="EMBL" id="VAJM01000004">
    <property type="protein sequence ID" value="TLM93004.1"/>
    <property type="molecule type" value="Genomic_DNA"/>
</dbReference>
<comment type="similarity">
    <text evidence="1">Belongs to the pectinesterase family.</text>
</comment>
<dbReference type="InterPro" id="IPR011050">
    <property type="entry name" value="Pectin_lyase_fold/virulence"/>
</dbReference>
<evidence type="ECO:0000313" key="7">
    <source>
        <dbReference type="Proteomes" id="UP000305517"/>
    </source>
</evidence>
<keyword evidence="7" id="KW-1185">Reference proteome</keyword>
<dbReference type="InterPro" id="IPR000070">
    <property type="entry name" value="Pectinesterase_cat"/>
</dbReference>
<dbReference type="InterPro" id="IPR012334">
    <property type="entry name" value="Pectin_lyas_fold"/>
</dbReference>
<dbReference type="PANTHER" id="PTHR31321:SF57">
    <property type="entry name" value="PECTINESTERASE 53-RELATED"/>
    <property type="match status" value="1"/>
</dbReference>
<dbReference type="OrthoDB" id="9804686at2"/>
<evidence type="ECO:0000259" key="4">
    <source>
        <dbReference type="Pfam" id="PF01095"/>
    </source>
</evidence>
<reference evidence="6 7" key="1">
    <citation type="submission" date="2019-05" db="EMBL/GenBank/DDBJ databases">
        <title>Hymenobacter edaphi sp. nov., isolated from abandoned arsenic-contaminated farmland soil.</title>
        <authorList>
            <person name="Nie L."/>
        </authorList>
    </citation>
    <scope>NUCLEOTIDE SEQUENCE [LARGE SCALE GENOMIC DNA]</scope>
    <source>
        <strain evidence="6 7">1-3-3-8</strain>
    </source>
</reference>
<proteinExistence type="inferred from homology"/>
<feature type="domain" description="Secretion system C-terminal sorting" evidence="5">
    <location>
        <begin position="1289"/>
        <end position="1360"/>
    </location>
</feature>
<keyword evidence="2" id="KW-0378">Hydrolase</keyword>
<dbReference type="NCBIfam" id="TIGR04183">
    <property type="entry name" value="Por_Secre_tail"/>
    <property type="match status" value="1"/>
</dbReference>
<protein>
    <submittedName>
        <fullName evidence="6">T9SS type A sorting domain-containing protein</fullName>
    </submittedName>
</protein>
<dbReference type="Proteomes" id="UP000305517">
    <property type="component" value="Unassembled WGS sequence"/>
</dbReference>
<dbReference type="GO" id="GO:0042545">
    <property type="term" value="P:cell wall modification"/>
    <property type="evidence" value="ECO:0007669"/>
    <property type="project" value="InterPro"/>
</dbReference>
<evidence type="ECO:0000256" key="2">
    <source>
        <dbReference type="ARBA" id="ARBA00022801"/>
    </source>
</evidence>
<evidence type="ECO:0000259" key="5">
    <source>
        <dbReference type="Pfam" id="PF18962"/>
    </source>
</evidence>
<dbReference type="PANTHER" id="PTHR31321">
    <property type="entry name" value="ACYL-COA THIOESTER HYDROLASE YBHC-RELATED"/>
    <property type="match status" value="1"/>
</dbReference>
<evidence type="ECO:0000256" key="1">
    <source>
        <dbReference type="ARBA" id="ARBA00008891"/>
    </source>
</evidence>
<sequence>MLQTSTLPRRTTALRWSWLTLCLLLLSGLSSRLLAYDVVVAKDGSGNYTTVQAAINAAPTGRTTAYTIFIKNGRYKEKIAVPSTKPFLQLVGESVANTILTYDDGASTAAPGGGTLGTQNSASFSIGADDFSALNITFENSFGDGSQAVAVLVNADRAAFKNCRFLGNQDTLYTKGNGTPRHYFKDCYIDGNVDFIFGSSVALFENCVVYAKARPSTSSSYITAANTPPGQAYGYVFKKTKLPANTGGTLYYLGRPWQNSTGSSPLSNNKTVFISSTVGANQLQPTGWSTWDAGTNTSLITYAEFRSKYYSGTLMPTTQRVSWSQQLTPADTAAYSRASLFGTWDPCAVATGFCTGAAPDIAVSNFRAVKGASQATLSWNISWAMSQIKYELFRSSDNATFSKIYEVTAQNDSTINFSTTDALPASGTAYYYYLRASKTGAATHTTETIQVSSVQTISVTGTLGAFTQYAGGPSAVQSYTLSGVNLTGNVTVTPPTGYEVSANGGTNWYTAASPLVLTPTANTLASTTISVRLNAATAGAYAGTINHTSTGATAQTVAVTGNTVTGTAPVSAPLQWWPMKVNNQDSTAVRVAGVTASTPTLRNLYVSNGTTVPAIRAYSNVFGQAFGTTANGDGSWGTAVGGPGGNLNRRFSEQFTVTAAAGKTIRLDSLVLTSAFYNTSSNTKLAVVWSRSGFATDSADVIGGRGPAGGLQSTANGAFATPILLANQTAGPSNTYRLSFAGAAGVTLTAGQTLTFRLYFSCGSSSTGRYAMLKNVYVTGQDLTPAACNAAFSYAASTFCQSATNPAPTVTGTTGGTFTSTTGLSINASTGFINLSASTPGTYAVTYAASGTCNSTTSVTITAPATAGFSYAATSYCTSATAAAAPTLTTGATAGTFTSTTGLSINATTGAITPSTSTPGTYTVTNTVAAAGGCAAVTSTASITITAPATAGFSYAASSYCASATTAVTPTLSTGATAGTFSSTTGLTLNATTGAITPSTSTPGTYTVTNTVAAAGGCAAVTSTFAVTITAPATAGFSYAAAPYCTSATAAAAPTLATGATAGTFSSTTGLTINATTGAITPSTSTPGTYTVTNTVAAAGGCAAATSTTQVTITAPATASFGYVVAGFLCAGSTGTVNATLGAGATAGTFTSTTGLTLNATTGAINLATSTAGTYTVTNTVAAAGGCTAVTSTATVVITPRPAQPTVTVQYTTPGTAILTSSATTGNQWYLGPTAIPGATGQTYTVNGTANPGAYTVVVTGTGGCASLASAALTITATSKPLAGSSLSVYPNPTHDGRLTLELTGYAKAARLTVVNALGQVVREQAVAAGQSKVTVDLTAQPAGVYLLRVSTDGGSDLRRVVRE</sequence>
<dbReference type="Gene3D" id="2.160.20.10">
    <property type="entry name" value="Single-stranded right-handed beta-helix, Pectin lyase-like"/>
    <property type="match status" value="1"/>
</dbReference>
<keyword evidence="3" id="KW-0063">Aspartyl esterase</keyword>
<dbReference type="SUPFAM" id="SSF51126">
    <property type="entry name" value="Pectin lyase-like"/>
    <property type="match status" value="1"/>
</dbReference>
<name>A0A5R8WQH2_9BACT</name>
<feature type="domain" description="Pectinesterase catalytic" evidence="4">
    <location>
        <begin position="37"/>
        <end position="326"/>
    </location>
</feature>
<dbReference type="Pfam" id="PF01095">
    <property type="entry name" value="Pectinesterase"/>
    <property type="match status" value="1"/>
</dbReference>
<comment type="caution">
    <text evidence="6">The sequence shown here is derived from an EMBL/GenBank/DDBJ whole genome shotgun (WGS) entry which is preliminary data.</text>
</comment>
<gene>
    <name evidence="6" type="ORF">FDY95_10220</name>
</gene>
<dbReference type="GO" id="GO:0030599">
    <property type="term" value="F:pectinesterase activity"/>
    <property type="evidence" value="ECO:0007669"/>
    <property type="project" value="InterPro"/>
</dbReference>
<dbReference type="GO" id="GO:0009279">
    <property type="term" value="C:cell outer membrane"/>
    <property type="evidence" value="ECO:0007669"/>
    <property type="project" value="TreeGrafter"/>
</dbReference>
<dbReference type="RefSeq" id="WP_138077430.1">
    <property type="nucleotide sequence ID" value="NZ_VAJM01000004.1"/>
</dbReference>
<dbReference type="InterPro" id="IPR026444">
    <property type="entry name" value="Secre_tail"/>
</dbReference>
<evidence type="ECO:0000256" key="3">
    <source>
        <dbReference type="ARBA" id="ARBA00023085"/>
    </source>
</evidence>
<accession>A0A5R8WQH2</accession>
<evidence type="ECO:0000313" key="6">
    <source>
        <dbReference type="EMBL" id="TLM93004.1"/>
    </source>
</evidence>
<organism evidence="6 7">
    <name type="scientific">Hymenobacter jeollabukensis</name>
    <dbReference type="NCBI Taxonomy" id="2025313"/>
    <lineage>
        <taxon>Bacteria</taxon>
        <taxon>Pseudomonadati</taxon>
        <taxon>Bacteroidota</taxon>
        <taxon>Cytophagia</taxon>
        <taxon>Cytophagales</taxon>
        <taxon>Hymenobacteraceae</taxon>
        <taxon>Hymenobacter</taxon>
    </lineage>
</organism>